<sequence>MTIAYFDCFSGISGDMTLGAMVDAGLRIAKLRSELKKLRLDGYTISASKVKRCGISATKVTVKLTKKSKHHRLYPDIVKMIVKSGLPDEVKEKALDIFKVLAQAESKVHSEPMEKVHFHEVGAVDSIVDIVGASIGFCQLGINEIQASAVNTGAGSVNTSHGILPVPAPATAFLLEGIPAYSKGPQLELTTPTGASILKSQCVRFGPLPMMSVERIGHGAGGHDFADRPNITRLFIGTAVEAGTTEAVGANTGKMKEERLLELVTNIDDMNPEAIPSVFDALFGAGALDVTITPIQ</sequence>
<feature type="non-terminal residue" evidence="2">
    <location>
        <position position="296"/>
    </location>
</feature>
<name>A0A3B1C920_9ZZZZ</name>
<evidence type="ECO:0000313" key="2">
    <source>
        <dbReference type="EMBL" id="VAX21163.1"/>
    </source>
</evidence>
<dbReference type="InterPro" id="IPR002822">
    <property type="entry name" value="Ni_insertion"/>
</dbReference>
<dbReference type="AlphaFoldDB" id="A0A3B1C920"/>
<keyword evidence="1" id="KW-0533">Nickel</keyword>
<evidence type="ECO:0008006" key="3">
    <source>
        <dbReference type="Google" id="ProtNLM"/>
    </source>
</evidence>
<accession>A0A3B1C920</accession>
<dbReference type="EMBL" id="UOGB01000196">
    <property type="protein sequence ID" value="VAX21163.1"/>
    <property type="molecule type" value="Genomic_DNA"/>
</dbReference>
<dbReference type="Pfam" id="PF01969">
    <property type="entry name" value="Ni_insertion"/>
    <property type="match status" value="1"/>
</dbReference>
<dbReference type="Gene3D" id="3.30.70.1380">
    <property type="entry name" value="Transcriptional regulatory protein pf0864 domain like"/>
    <property type="match status" value="1"/>
</dbReference>
<evidence type="ECO:0000256" key="1">
    <source>
        <dbReference type="ARBA" id="ARBA00022596"/>
    </source>
</evidence>
<reference evidence="2" key="1">
    <citation type="submission" date="2018-06" db="EMBL/GenBank/DDBJ databases">
        <authorList>
            <person name="Zhirakovskaya E."/>
        </authorList>
    </citation>
    <scope>NUCLEOTIDE SEQUENCE</scope>
</reference>
<dbReference type="NCBIfam" id="TIGR00299">
    <property type="entry name" value="nickel pincer cofactor biosynthesis protein LarC"/>
    <property type="match status" value="1"/>
</dbReference>
<proteinExistence type="predicted"/>
<dbReference type="PANTHER" id="PTHR36566">
    <property type="entry name" value="NICKEL INSERTION PROTEIN-RELATED"/>
    <property type="match status" value="1"/>
</dbReference>
<protein>
    <recommendedName>
        <fullName evidence="3">Nickel pincer cofactor biosynthesis protein LarC</fullName>
    </recommendedName>
</protein>
<gene>
    <name evidence="2" type="ORF">MNBD_NITROSPINAE03-1719</name>
</gene>
<dbReference type="PANTHER" id="PTHR36566:SF1">
    <property type="entry name" value="PYRIDINIUM-3,5-BISTHIOCARBOXYLIC ACID MONONUCLEOTIDE NICKEL INSERTION PROTEIN"/>
    <property type="match status" value="1"/>
</dbReference>
<organism evidence="2">
    <name type="scientific">hydrothermal vent metagenome</name>
    <dbReference type="NCBI Taxonomy" id="652676"/>
    <lineage>
        <taxon>unclassified sequences</taxon>
        <taxon>metagenomes</taxon>
        <taxon>ecological metagenomes</taxon>
    </lineage>
</organism>